<accession>A0ABV3RQU8</accession>
<feature type="region of interest" description="Disordered" evidence="7">
    <location>
        <begin position="308"/>
        <end position="328"/>
    </location>
</feature>
<feature type="domain" description="Response regulatory" evidence="8">
    <location>
        <begin position="2"/>
        <end position="121"/>
    </location>
</feature>
<evidence type="ECO:0000256" key="5">
    <source>
        <dbReference type="ARBA" id="ARBA00023163"/>
    </source>
</evidence>
<reference evidence="9 10" key="1">
    <citation type="submission" date="2024-07" db="EMBL/GenBank/DDBJ databases">
        <title>Marimonas sp.nov., isolated from tidal-flat sediment.</title>
        <authorList>
            <person name="Jayan J.N."/>
            <person name="Lee S.S."/>
        </authorList>
    </citation>
    <scope>NUCLEOTIDE SEQUENCE [LARGE SCALE GENOMIC DNA]</scope>
    <source>
        <strain evidence="9 10">MJW-29</strain>
    </source>
</reference>
<dbReference type="PANTHER" id="PTHR48111">
    <property type="entry name" value="REGULATOR OF RPOS"/>
    <property type="match status" value="1"/>
</dbReference>
<keyword evidence="5" id="KW-0804">Transcription</keyword>
<name>A0ABV3RQU8_9RHOB</name>
<dbReference type="InterPro" id="IPR011006">
    <property type="entry name" value="CheY-like_superfamily"/>
</dbReference>
<dbReference type="Gene3D" id="3.40.50.2300">
    <property type="match status" value="1"/>
</dbReference>
<comment type="caution">
    <text evidence="9">The sequence shown here is derived from an EMBL/GenBank/DDBJ whole genome shotgun (WGS) entry which is preliminary data.</text>
</comment>
<evidence type="ECO:0000256" key="2">
    <source>
        <dbReference type="ARBA" id="ARBA00023012"/>
    </source>
</evidence>
<dbReference type="RefSeq" id="WP_367879067.1">
    <property type="nucleotide sequence ID" value="NZ_JBFNXX010000015.1"/>
</dbReference>
<dbReference type="CDD" id="cd17546">
    <property type="entry name" value="REC_hyHK_CKI1_RcsC-like"/>
    <property type="match status" value="1"/>
</dbReference>
<dbReference type="PANTHER" id="PTHR48111:SF1">
    <property type="entry name" value="TWO-COMPONENT RESPONSE REGULATOR ORR33"/>
    <property type="match status" value="1"/>
</dbReference>
<organism evidence="9 10">
    <name type="scientific">Sulfitobacter sediminis</name>
    <dbReference type="NCBI Taxonomy" id="3234186"/>
    <lineage>
        <taxon>Bacteria</taxon>
        <taxon>Pseudomonadati</taxon>
        <taxon>Pseudomonadota</taxon>
        <taxon>Alphaproteobacteria</taxon>
        <taxon>Rhodobacterales</taxon>
        <taxon>Roseobacteraceae</taxon>
        <taxon>Sulfitobacter</taxon>
    </lineage>
</organism>
<dbReference type="PROSITE" id="PS50110">
    <property type="entry name" value="RESPONSE_REGULATORY"/>
    <property type="match status" value="1"/>
</dbReference>
<feature type="modified residue" description="4-aspartylphosphate" evidence="6">
    <location>
        <position position="54"/>
    </location>
</feature>
<dbReference type="Pfam" id="PF00072">
    <property type="entry name" value="Response_reg"/>
    <property type="match status" value="1"/>
</dbReference>
<keyword evidence="10" id="KW-1185">Reference proteome</keyword>
<dbReference type="Proteomes" id="UP001556098">
    <property type="component" value="Unassembled WGS sequence"/>
</dbReference>
<evidence type="ECO:0000256" key="6">
    <source>
        <dbReference type="PROSITE-ProRule" id="PRU00169"/>
    </source>
</evidence>
<keyword evidence="1 6" id="KW-0597">Phosphoprotein</keyword>
<sequence>MRLLAVDDDPLILDLLPIVFRQANLPQITVASSGPDALEMLSDPETEVDGLILDIEMPEMTGIELCRKIRAMPRYRHTPILMLTSVSDSTRIERAFAAGADDYITKPFDVKEIATRVRVAERMTEKSVNAPVLDPEQRSENAVEGRHHFDITEPVRLVGAEKLILPFALGNYLSQLSRRYLDDCSIFALRITDIDHVFASCKTHEYARALAGMVSAVNRVVACPNLLMAYEGDGMFLCITQGKEPPAWPEIEDMILEALSEENICFDDGHPIRIDIAVGNPVTPNASRNQRVKKTFDRAKDRAFNREKIKNRQHGKSAKAGGPGKFLS</sequence>
<dbReference type="SMART" id="SM00448">
    <property type="entry name" value="REC"/>
    <property type="match status" value="1"/>
</dbReference>
<evidence type="ECO:0000313" key="10">
    <source>
        <dbReference type="Proteomes" id="UP001556098"/>
    </source>
</evidence>
<evidence type="ECO:0000313" key="9">
    <source>
        <dbReference type="EMBL" id="MEW9921366.1"/>
    </source>
</evidence>
<evidence type="ECO:0000256" key="1">
    <source>
        <dbReference type="ARBA" id="ARBA00022553"/>
    </source>
</evidence>
<dbReference type="InterPro" id="IPR039420">
    <property type="entry name" value="WalR-like"/>
</dbReference>
<dbReference type="EMBL" id="JBFNXX010000015">
    <property type="protein sequence ID" value="MEW9921366.1"/>
    <property type="molecule type" value="Genomic_DNA"/>
</dbReference>
<dbReference type="SUPFAM" id="SSF52172">
    <property type="entry name" value="CheY-like"/>
    <property type="match status" value="1"/>
</dbReference>
<evidence type="ECO:0000256" key="7">
    <source>
        <dbReference type="SAM" id="MobiDB-lite"/>
    </source>
</evidence>
<proteinExistence type="predicted"/>
<gene>
    <name evidence="9" type="ORF">AB2B41_17280</name>
</gene>
<dbReference type="InterPro" id="IPR001789">
    <property type="entry name" value="Sig_transdc_resp-reg_receiver"/>
</dbReference>
<keyword evidence="2" id="KW-0902">Two-component regulatory system</keyword>
<evidence type="ECO:0000256" key="3">
    <source>
        <dbReference type="ARBA" id="ARBA00023015"/>
    </source>
</evidence>
<evidence type="ECO:0000259" key="8">
    <source>
        <dbReference type="PROSITE" id="PS50110"/>
    </source>
</evidence>
<protein>
    <submittedName>
        <fullName evidence="9">PleD family two-component system response regulator</fullName>
    </submittedName>
</protein>
<keyword evidence="3" id="KW-0805">Transcription regulation</keyword>
<keyword evidence="4" id="KW-0238">DNA-binding</keyword>
<evidence type="ECO:0000256" key="4">
    <source>
        <dbReference type="ARBA" id="ARBA00023125"/>
    </source>
</evidence>